<evidence type="ECO:0000313" key="1">
    <source>
        <dbReference type="EMBL" id="CAF1687701.1"/>
    </source>
</evidence>
<keyword evidence="2" id="KW-1185">Reference proteome</keyword>
<reference evidence="1" key="1">
    <citation type="submission" date="2021-02" db="EMBL/GenBank/DDBJ databases">
        <authorList>
            <person name="Nowell W R."/>
        </authorList>
    </citation>
    <scope>NUCLEOTIDE SEQUENCE</scope>
</reference>
<dbReference type="AlphaFoldDB" id="A0A816HHW5"/>
<gene>
    <name evidence="1" type="ORF">XAT740_LOCUS62519</name>
</gene>
<evidence type="ECO:0000313" key="2">
    <source>
        <dbReference type="Proteomes" id="UP000663828"/>
    </source>
</evidence>
<feature type="non-terminal residue" evidence="1">
    <location>
        <position position="1"/>
    </location>
</feature>
<name>A0A816HHW5_ADIRI</name>
<comment type="caution">
    <text evidence="1">The sequence shown here is derived from an EMBL/GenBank/DDBJ whole genome shotgun (WGS) entry which is preliminary data.</text>
</comment>
<protein>
    <submittedName>
        <fullName evidence="1">Uncharacterized protein</fullName>
    </submittedName>
</protein>
<proteinExistence type="predicted"/>
<dbReference type="Proteomes" id="UP000663828">
    <property type="component" value="Unassembled WGS sequence"/>
</dbReference>
<sequence length="104" mass="11622">MYETRLTNKRISECYQHSTPLSTGNLALFAQNTHTSSPLYLNRRRQTSLGNMTSYSALKRKAQRSDISSSTSRFQVNLEHVLGFTSISNSLVSQDRSTIAYAAG</sequence>
<dbReference type="EMBL" id="CAJNOR010017728">
    <property type="protein sequence ID" value="CAF1687701.1"/>
    <property type="molecule type" value="Genomic_DNA"/>
</dbReference>
<accession>A0A816HHW5</accession>
<organism evidence="1 2">
    <name type="scientific">Adineta ricciae</name>
    <name type="common">Rotifer</name>
    <dbReference type="NCBI Taxonomy" id="249248"/>
    <lineage>
        <taxon>Eukaryota</taxon>
        <taxon>Metazoa</taxon>
        <taxon>Spiralia</taxon>
        <taxon>Gnathifera</taxon>
        <taxon>Rotifera</taxon>
        <taxon>Eurotatoria</taxon>
        <taxon>Bdelloidea</taxon>
        <taxon>Adinetida</taxon>
        <taxon>Adinetidae</taxon>
        <taxon>Adineta</taxon>
    </lineage>
</organism>